<dbReference type="InterPro" id="IPR015021">
    <property type="entry name" value="C11orf54_DUF1907"/>
</dbReference>
<dbReference type="SUPFAM" id="SSF117856">
    <property type="entry name" value="AF0104/ALDC/Ptd012-like"/>
    <property type="match status" value="1"/>
</dbReference>
<sequence>MTCLEHSAETFHQSTHLSAGKGGVITRTACLPCVLSGGVCLSSVSASLSVDLTCIHLPAISVWPAVSRPMSAADRPSVWGSRAGHESRHAAHHQVPHARAAARGSGPRWVLVWYSVHNGHPQCSHSTFLESGLEKNFESVLVSVVDCPDLTQKPFNLSAKGLCGSPRLADVGGPPYLLPLPQKDKLYNQAEIARQVELPGAFILGAGAGPWQVVGVNSELACTVQVAAEGNEPISINSHVTKVNPQNNLWVLEKLNSTDFNLMGNFLCCEGKPGKVIEIKARKRTGDENFMSATRQALQQQYGPQPVALGGVFVIEKGKANLHVMPDFPCAPLSSDEEVDEWLKFYEMNAPLVCVGELVSHDPGLDLRVEHFHCFSEHGEGGHYHYDTTPEEVSYLAYFNIADSIYRVDQPPVSWDDIKKQK</sequence>
<evidence type="ECO:0000313" key="9">
    <source>
        <dbReference type="Proteomes" id="UP000245119"/>
    </source>
</evidence>
<dbReference type="GO" id="GO:0005634">
    <property type="term" value="C:nucleus"/>
    <property type="evidence" value="ECO:0007669"/>
    <property type="project" value="UniProtKB-SubCell"/>
</dbReference>
<comment type="caution">
    <text evidence="8">The sequence shown here is derived from an EMBL/GenBank/DDBJ whole genome shotgun (WGS) entry which is preliminary data.</text>
</comment>
<organism evidence="8 9">
    <name type="scientific">Pomacea canaliculata</name>
    <name type="common">Golden apple snail</name>
    <dbReference type="NCBI Taxonomy" id="400727"/>
    <lineage>
        <taxon>Eukaryota</taxon>
        <taxon>Metazoa</taxon>
        <taxon>Spiralia</taxon>
        <taxon>Lophotrochozoa</taxon>
        <taxon>Mollusca</taxon>
        <taxon>Gastropoda</taxon>
        <taxon>Caenogastropoda</taxon>
        <taxon>Architaenioglossa</taxon>
        <taxon>Ampullarioidea</taxon>
        <taxon>Ampullariidae</taxon>
        <taxon>Pomacea</taxon>
    </lineage>
</organism>
<accession>A0A2T7PI26</accession>
<feature type="domain" description="DUF1907" evidence="7">
    <location>
        <begin position="128"/>
        <end position="408"/>
    </location>
</feature>
<protein>
    <recommendedName>
        <fullName evidence="7">DUF1907 domain-containing protein</fullName>
    </recommendedName>
</protein>
<evidence type="ECO:0000313" key="8">
    <source>
        <dbReference type="EMBL" id="PVD33064.1"/>
    </source>
</evidence>
<comment type="subcellular location">
    <subcellularLocation>
        <location evidence="1">Nucleus</location>
    </subcellularLocation>
</comment>
<keyword evidence="4" id="KW-0378">Hydrolase</keyword>
<dbReference type="PANTHER" id="PTHR13204">
    <property type="entry name" value="PTD012 PROTEIN"/>
    <property type="match status" value="1"/>
</dbReference>
<gene>
    <name evidence="8" type="ORF">C0Q70_08512</name>
</gene>
<dbReference type="EMBL" id="PZQS01000004">
    <property type="protein sequence ID" value="PVD33064.1"/>
    <property type="molecule type" value="Genomic_DNA"/>
</dbReference>
<dbReference type="OrthoDB" id="5119241at2759"/>
<name>A0A2T7PI26_POMCA</name>
<dbReference type="Pfam" id="PF08925">
    <property type="entry name" value="DUF1907"/>
    <property type="match status" value="1"/>
</dbReference>
<evidence type="ECO:0000256" key="1">
    <source>
        <dbReference type="ARBA" id="ARBA00004123"/>
    </source>
</evidence>
<evidence type="ECO:0000256" key="6">
    <source>
        <dbReference type="ARBA" id="ARBA00023242"/>
    </source>
</evidence>
<dbReference type="SMART" id="SM01168">
    <property type="entry name" value="DUF1907"/>
    <property type="match status" value="1"/>
</dbReference>
<evidence type="ECO:0000256" key="5">
    <source>
        <dbReference type="ARBA" id="ARBA00022833"/>
    </source>
</evidence>
<comment type="subunit">
    <text evidence="2">Monomer.</text>
</comment>
<evidence type="ECO:0000256" key="3">
    <source>
        <dbReference type="ARBA" id="ARBA00022723"/>
    </source>
</evidence>
<evidence type="ECO:0000256" key="4">
    <source>
        <dbReference type="ARBA" id="ARBA00022801"/>
    </source>
</evidence>
<proteinExistence type="predicted"/>
<evidence type="ECO:0000256" key="2">
    <source>
        <dbReference type="ARBA" id="ARBA00011245"/>
    </source>
</evidence>
<keyword evidence="5" id="KW-0862">Zinc</keyword>
<keyword evidence="9" id="KW-1185">Reference proteome</keyword>
<keyword evidence="6" id="KW-0539">Nucleus</keyword>
<dbReference type="CDD" id="cd17298">
    <property type="entry name" value="DUF1907"/>
    <property type="match status" value="1"/>
</dbReference>
<dbReference type="GO" id="GO:0008270">
    <property type="term" value="F:zinc ion binding"/>
    <property type="evidence" value="ECO:0007669"/>
    <property type="project" value="TreeGrafter"/>
</dbReference>
<dbReference type="AlphaFoldDB" id="A0A2T7PI26"/>
<dbReference type="GO" id="GO:0016788">
    <property type="term" value="F:hydrolase activity, acting on ester bonds"/>
    <property type="evidence" value="ECO:0007669"/>
    <property type="project" value="TreeGrafter"/>
</dbReference>
<keyword evidence="3" id="KW-0479">Metal-binding</keyword>
<reference evidence="8 9" key="1">
    <citation type="submission" date="2018-04" db="EMBL/GenBank/DDBJ databases">
        <title>The genome of golden apple snail Pomacea canaliculata provides insight into stress tolerance and invasive adaptation.</title>
        <authorList>
            <person name="Liu C."/>
            <person name="Liu B."/>
            <person name="Ren Y."/>
            <person name="Zhang Y."/>
            <person name="Wang H."/>
            <person name="Li S."/>
            <person name="Jiang F."/>
            <person name="Yin L."/>
            <person name="Zhang G."/>
            <person name="Qian W."/>
            <person name="Fan W."/>
        </authorList>
    </citation>
    <scope>NUCLEOTIDE SEQUENCE [LARGE SCALE GENOMIC DNA]</scope>
    <source>
        <strain evidence="8">SZHN2017</strain>
        <tissue evidence="8">Muscle</tissue>
    </source>
</reference>
<dbReference type="PANTHER" id="PTHR13204:SF1">
    <property type="entry name" value="ESTER HYDROLASE C11ORF54"/>
    <property type="match status" value="1"/>
</dbReference>
<evidence type="ECO:0000259" key="7">
    <source>
        <dbReference type="SMART" id="SM01168"/>
    </source>
</evidence>
<dbReference type="Proteomes" id="UP000245119">
    <property type="component" value="Linkage Group LG4"/>
</dbReference>